<feature type="coiled-coil region" evidence="1">
    <location>
        <begin position="47"/>
        <end position="74"/>
    </location>
</feature>
<protein>
    <submittedName>
        <fullName evidence="2">Uncharacterized protein</fullName>
    </submittedName>
</protein>
<sequence length="108" mass="13130">MKANYASLERVNNRQKTLNLARIHNYVPRDDKMFQDNEMYRNILLDNTKEERMNDQHRKNKERLERARLRTQNDQRQSKYKQMFFSQNRMLKEIDSVLNEVNLGAAPN</sequence>
<gene>
    <name evidence="2" type="ORF">SRAS04492_LOCUS3838</name>
</gene>
<reference evidence="2" key="1">
    <citation type="submission" date="2021-01" db="EMBL/GenBank/DDBJ databases">
        <authorList>
            <person name="Corre E."/>
            <person name="Pelletier E."/>
            <person name="Niang G."/>
            <person name="Scheremetjew M."/>
            <person name="Finn R."/>
            <person name="Kale V."/>
            <person name="Holt S."/>
            <person name="Cochrane G."/>
            <person name="Meng A."/>
            <person name="Brown T."/>
            <person name="Cohen L."/>
        </authorList>
    </citation>
    <scope>NUCLEOTIDE SEQUENCE</scope>
    <source>
        <strain evidence="2">Ras09</strain>
    </source>
</reference>
<organism evidence="2">
    <name type="scientific">Strombidium rassoulzadegani</name>
    <dbReference type="NCBI Taxonomy" id="1082188"/>
    <lineage>
        <taxon>Eukaryota</taxon>
        <taxon>Sar</taxon>
        <taxon>Alveolata</taxon>
        <taxon>Ciliophora</taxon>
        <taxon>Intramacronucleata</taxon>
        <taxon>Spirotrichea</taxon>
        <taxon>Oligotrichia</taxon>
        <taxon>Strombidiidae</taxon>
        <taxon>Strombidium</taxon>
    </lineage>
</organism>
<accession>A0A7S3CLY8</accession>
<keyword evidence="1" id="KW-0175">Coiled coil</keyword>
<dbReference type="EMBL" id="HBIA01007434">
    <property type="protein sequence ID" value="CAE0232040.1"/>
    <property type="molecule type" value="Transcribed_RNA"/>
</dbReference>
<evidence type="ECO:0000313" key="2">
    <source>
        <dbReference type="EMBL" id="CAE0232040.1"/>
    </source>
</evidence>
<proteinExistence type="predicted"/>
<evidence type="ECO:0000256" key="1">
    <source>
        <dbReference type="SAM" id="Coils"/>
    </source>
</evidence>
<dbReference type="AlphaFoldDB" id="A0A7S3CLY8"/>
<name>A0A7S3CLY8_9SPIT</name>